<name>A0A2W5MBK3_ANCNO</name>
<dbReference type="SUPFAM" id="SSF48452">
    <property type="entry name" value="TPR-like"/>
    <property type="match status" value="1"/>
</dbReference>
<evidence type="ECO:0000313" key="2">
    <source>
        <dbReference type="Proteomes" id="UP000249577"/>
    </source>
</evidence>
<dbReference type="EMBL" id="QFPN01000014">
    <property type="protein sequence ID" value="PZQ10770.1"/>
    <property type="molecule type" value="Genomic_DNA"/>
</dbReference>
<dbReference type="Proteomes" id="UP000249577">
    <property type="component" value="Unassembled WGS sequence"/>
</dbReference>
<organism evidence="1 2">
    <name type="scientific">Ancylobacter novellus</name>
    <name type="common">Thiobacillus novellus</name>
    <dbReference type="NCBI Taxonomy" id="921"/>
    <lineage>
        <taxon>Bacteria</taxon>
        <taxon>Pseudomonadati</taxon>
        <taxon>Pseudomonadota</taxon>
        <taxon>Alphaproteobacteria</taxon>
        <taxon>Hyphomicrobiales</taxon>
        <taxon>Xanthobacteraceae</taxon>
        <taxon>Ancylobacter</taxon>
    </lineage>
</organism>
<dbReference type="Pfam" id="PF13432">
    <property type="entry name" value="TPR_16"/>
    <property type="match status" value="2"/>
</dbReference>
<dbReference type="AlphaFoldDB" id="A0A2W5MBK3"/>
<dbReference type="InterPro" id="IPR011990">
    <property type="entry name" value="TPR-like_helical_dom_sf"/>
</dbReference>
<gene>
    <name evidence="1" type="ORF">DI565_19520</name>
</gene>
<evidence type="ECO:0000313" key="1">
    <source>
        <dbReference type="EMBL" id="PZQ10770.1"/>
    </source>
</evidence>
<accession>A0A2W5MBK3</accession>
<sequence length="544" mass="58121">MTGAGPEAANDGRAEIAAARQEIARLLGVGEVDRATGVAAAAAERFPEQARAHLLHIDVLEHGGRHEDAASYCEDLRVKFPKSVPLLGRLAVALAMSGRGEEGVRLFREKVSSSRMPAQRKAELARRLATPLRRSRAAAELLAEQAEANPKNAALLREAGSAAASAGDFESAVRWFDASAGVKPLPVWSECARIEAMQRVARTTPGGEERLGDVLAAALWAHPKEPLLVRQLNRIHLSAEVWRTIYPIVADAAETAAGDDFLLFESAIAALQARDRGFALALLSKVERGTAVWAKRARPLARLLRSRPDSFWEQARLADDPSEEVQIVRVAGAQATLVVFLTLNGNFMTLPVEMLDALLSGLAANVVYLRDTSSPLQGAGGFRAFSKDGGKGVDESVAGLKREVEELGAARVVTIGASASGLSAIRYGARIGANGAVCFGALTTFEIGRKPRGRNALRGLYLDRKSRFGALEDELAAEPGLEVDLYYGAAFERDHEHAARAKDLPGFRVLPVAGVDHHFCALEMIADGSFVDAVRSALHVSATA</sequence>
<dbReference type="Gene3D" id="1.25.40.10">
    <property type="entry name" value="Tetratricopeptide repeat domain"/>
    <property type="match status" value="1"/>
</dbReference>
<reference evidence="1 2" key="1">
    <citation type="submission" date="2017-08" db="EMBL/GenBank/DDBJ databases">
        <title>Infants hospitalized years apart are colonized by the same room-sourced microbial strains.</title>
        <authorList>
            <person name="Brooks B."/>
            <person name="Olm M.R."/>
            <person name="Firek B.A."/>
            <person name="Baker R."/>
            <person name="Thomas B.C."/>
            <person name="Morowitz M.J."/>
            <person name="Banfield J.F."/>
        </authorList>
    </citation>
    <scope>NUCLEOTIDE SEQUENCE [LARGE SCALE GENOMIC DNA]</scope>
    <source>
        <strain evidence="1">S2_005_003_R2_43</strain>
    </source>
</reference>
<protein>
    <submittedName>
        <fullName evidence="1">Uncharacterized protein</fullName>
    </submittedName>
</protein>
<comment type="caution">
    <text evidence="1">The sequence shown here is derived from an EMBL/GenBank/DDBJ whole genome shotgun (WGS) entry which is preliminary data.</text>
</comment>
<proteinExistence type="predicted"/>